<sequence>MKNRIQDIFDKSMVIESFTHTDLERNIENFLNQYIGSLPYFQEHSDYFGTYQIPNDFFIAA</sequence>
<reference evidence="1 2" key="1">
    <citation type="submission" date="2011-06" db="EMBL/GenBank/DDBJ databases">
        <authorList>
            <person name="Harkins D.M."/>
            <person name="Madupu R."/>
            <person name="Durkin A.S."/>
            <person name="Torralba M."/>
            <person name="Methe B."/>
            <person name="Sutton G.G."/>
            <person name="Nelson K.E."/>
        </authorList>
    </citation>
    <scope>NUCLEOTIDE SEQUENCE [LARGE SCALE GENOMIC DNA]</scope>
    <source>
        <strain evidence="1 2">SK1060</strain>
    </source>
</reference>
<dbReference type="EMBL" id="AFUP01000003">
    <property type="protein sequence ID" value="EGV09375.1"/>
    <property type="molecule type" value="Genomic_DNA"/>
</dbReference>
<dbReference type="AlphaFoldDB" id="F9P6E9"/>
<name>F9P6E9_STRCV</name>
<dbReference type="Proteomes" id="UP000003287">
    <property type="component" value="Unassembled WGS sequence"/>
</dbReference>
<organism evidence="1 2">
    <name type="scientific">Streptococcus constellatus subsp. pharyngis SK1060 = CCUG 46377</name>
    <dbReference type="NCBI Taxonomy" id="1035184"/>
    <lineage>
        <taxon>Bacteria</taxon>
        <taxon>Bacillati</taxon>
        <taxon>Bacillota</taxon>
        <taxon>Bacilli</taxon>
        <taxon>Lactobacillales</taxon>
        <taxon>Streptococcaceae</taxon>
        <taxon>Streptococcus</taxon>
        <taxon>Streptococcus anginosus group</taxon>
    </lineage>
</organism>
<protein>
    <submittedName>
        <fullName evidence="1">Uncharacterized protein</fullName>
    </submittedName>
</protein>
<dbReference type="eggNOG" id="COG4187">
    <property type="taxonomic scope" value="Bacteria"/>
</dbReference>
<accession>F9P6E9</accession>
<proteinExistence type="predicted"/>
<evidence type="ECO:0000313" key="1">
    <source>
        <dbReference type="EMBL" id="EGV09375.1"/>
    </source>
</evidence>
<evidence type="ECO:0000313" key="2">
    <source>
        <dbReference type="Proteomes" id="UP000003287"/>
    </source>
</evidence>
<gene>
    <name evidence="1" type="ORF">HMPREF1042_1047</name>
</gene>